<evidence type="ECO:0000313" key="1">
    <source>
        <dbReference type="EMBL" id="CAG2188308.1"/>
    </source>
</evidence>
<protein>
    <submittedName>
        <fullName evidence="1">Uncharacterized protein</fullName>
    </submittedName>
</protein>
<proteinExistence type="predicted"/>
<reference evidence="1" key="1">
    <citation type="submission" date="2021-03" db="EMBL/GenBank/DDBJ databases">
        <authorList>
            <person name="Bekaert M."/>
        </authorList>
    </citation>
    <scope>NUCLEOTIDE SEQUENCE</scope>
</reference>
<accession>A0A8S3PZC8</accession>
<gene>
    <name evidence="1" type="ORF">MEDL_3733</name>
</gene>
<dbReference type="EMBL" id="CAJPWZ010000213">
    <property type="protein sequence ID" value="CAG2188308.1"/>
    <property type="molecule type" value="Genomic_DNA"/>
</dbReference>
<dbReference type="OrthoDB" id="10485808at2759"/>
<organism evidence="1 2">
    <name type="scientific">Mytilus edulis</name>
    <name type="common">Blue mussel</name>
    <dbReference type="NCBI Taxonomy" id="6550"/>
    <lineage>
        <taxon>Eukaryota</taxon>
        <taxon>Metazoa</taxon>
        <taxon>Spiralia</taxon>
        <taxon>Lophotrochozoa</taxon>
        <taxon>Mollusca</taxon>
        <taxon>Bivalvia</taxon>
        <taxon>Autobranchia</taxon>
        <taxon>Pteriomorphia</taxon>
        <taxon>Mytilida</taxon>
        <taxon>Mytiloidea</taxon>
        <taxon>Mytilidae</taxon>
        <taxon>Mytilinae</taxon>
        <taxon>Mytilus</taxon>
    </lineage>
</organism>
<name>A0A8S3PZC8_MYTED</name>
<dbReference type="AlphaFoldDB" id="A0A8S3PZC8"/>
<sequence>MVGKITFSFDDTEDAVRSEKSLFGDFSFAYLQGRYETAATDCKTSIGALMVPNRHQQNVTLDTTFHCLDREQGPRLPGTPATTTIVENVTARKLSEVNWGKCNLYGTPRPLFCKLKTIGLLSVIGNAELYGELLAEQLAKDEQPLVIGQLTRDGDSYAYRSFS</sequence>
<dbReference type="Proteomes" id="UP000683360">
    <property type="component" value="Unassembled WGS sequence"/>
</dbReference>
<evidence type="ECO:0000313" key="2">
    <source>
        <dbReference type="Proteomes" id="UP000683360"/>
    </source>
</evidence>
<comment type="caution">
    <text evidence="1">The sequence shown here is derived from an EMBL/GenBank/DDBJ whole genome shotgun (WGS) entry which is preliminary data.</text>
</comment>
<keyword evidence="2" id="KW-1185">Reference proteome</keyword>